<evidence type="ECO:0000313" key="6">
    <source>
        <dbReference type="Proteomes" id="UP000306602"/>
    </source>
</evidence>
<dbReference type="AlphaFoldDB" id="A0A4S4NCW2"/>
<evidence type="ECO:0000313" key="5">
    <source>
        <dbReference type="EMBL" id="THH37239.1"/>
    </source>
</evidence>
<dbReference type="Pfam" id="PF13629">
    <property type="entry name" value="T2SS-T3SS_pil_N"/>
    <property type="match status" value="1"/>
</dbReference>
<comment type="similarity">
    <text evidence="1">Belongs to the bacterial secretin family.</text>
</comment>
<dbReference type="PANTHER" id="PTHR30332:SF17">
    <property type="entry name" value="TYPE IV PILIATION SYSTEM PROTEIN DR_0774-RELATED"/>
    <property type="match status" value="1"/>
</dbReference>
<gene>
    <name evidence="5" type="ORF">E4Z66_09975</name>
</gene>
<dbReference type="InterPro" id="IPR001775">
    <property type="entry name" value="GspD/PilQ"/>
</dbReference>
<dbReference type="PRINTS" id="PR00811">
    <property type="entry name" value="BCTERIALGSPD"/>
</dbReference>
<dbReference type="Pfam" id="PF00263">
    <property type="entry name" value="Secretin"/>
    <property type="match status" value="1"/>
</dbReference>
<dbReference type="InterPro" id="IPR004846">
    <property type="entry name" value="T2SS/T3SS_dom"/>
</dbReference>
<evidence type="ECO:0000256" key="2">
    <source>
        <dbReference type="SAM" id="SignalP"/>
    </source>
</evidence>
<reference evidence="5 6" key="1">
    <citation type="submission" date="2019-04" db="EMBL/GenBank/DDBJ databases">
        <title>Shimia ponticola sp. nov., isolated from seawater.</title>
        <authorList>
            <person name="Kim Y.-O."/>
            <person name="Yoon J.-H."/>
        </authorList>
    </citation>
    <scope>NUCLEOTIDE SEQUENCE [LARGE SCALE GENOMIC DNA]</scope>
    <source>
        <strain evidence="5 6">MYP11</strain>
    </source>
</reference>
<accession>A0A4S4NCW2</accession>
<dbReference type="Proteomes" id="UP000306602">
    <property type="component" value="Unassembled WGS sequence"/>
</dbReference>
<proteinExistence type="inferred from homology"/>
<name>A0A4S4NCW2_9RHOB</name>
<evidence type="ECO:0000259" key="3">
    <source>
        <dbReference type="Pfam" id="PF00263"/>
    </source>
</evidence>
<dbReference type="OrthoDB" id="9775455at2"/>
<feature type="chain" id="PRO_5020685014" evidence="2">
    <location>
        <begin position="25"/>
        <end position="485"/>
    </location>
</feature>
<dbReference type="GO" id="GO:0015627">
    <property type="term" value="C:type II protein secretion system complex"/>
    <property type="evidence" value="ECO:0007669"/>
    <property type="project" value="TreeGrafter"/>
</dbReference>
<feature type="domain" description="Pilus formation protein N-terminal" evidence="4">
    <location>
        <begin position="42"/>
        <end position="112"/>
    </location>
</feature>
<dbReference type="RefSeq" id="WP_136462837.1">
    <property type="nucleotide sequence ID" value="NZ_SRKY01000002.1"/>
</dbReference>
<feature type="domain" description="Type II/III secretion system secretin-like" evidence="3">
    <location>
        <begin position="261"/>
        <end position="426"/>
    </location>
</feature>
<feature type="signal peptide" evidence="2">
    <location>
        <begin position="1"/>
        <end position="24"/>
    </location>
</feature>
<dbReference type="EMBL" id="SRKY01000002">
    <property type="protein sequence ID" value="THH37239.1"/>
    <property type="molecule type" value="Genomic_DNA"/>
</dbReference>
<protein>
    <submittedName>
        <fullName evidence="5">Type II and III secretion system protein family protein</fullName>
    </submittedName>
</protein>
<dbReference type="InterPro" id="IPR050810">
    <property type="entry name" value="Bact_Secretion_Sys_Channel"/>
</dbReference>
<evidence type="ECO:0000259" key="4">
    <source>
        <dbReference type="Pfam" id="PF13629"/>
    </source>
</evidence>
<dbReference type="GO" id="GO:0009306">
    <property type="term" value="P:protein secretion"/>
    <property type="evidence" value="ECO:0007669"/>
    <property type="project" value="InterPro"/>
</dbReference>
<keyword evidence="6" id="KW-1185">Reference proteome</keyword>
<comment type="caution">
    <text evidence="5">The sequence shown here is derived from an EMBL/GenBank/DDBJ whole genome shotgun (WGS) entry which is preliminary data.</text>
</comment>
<organism evidence="5 6">
    <name type="scientific">Aliishimia ponticola</name>
    <dbReference type="NCBI Taxonomy" id="2499833"/>
    <lineage>
        <taxon>Bacteria</taxon>
        <taxon>Pseudomonadati</taxon>
        <taxon>Pseudomonadota</taxon>
        <taxon>Alphaproteobacteria</taxon>
        <taxon>Rhodobacterales</taxon>
        <taxon>Paracoccaceae</taxon>
        <taxon>Aliishimia</taxon>
    </lineage>
</organism>
<evidence type="ECO:0000256" key="1">
    <source>
        <dbReference type="RuleBase" id="RU004003"/>
    </source>
</evidence>
<keyword evidence="2" id="KW-0732">Signal</keyword>
<sequence length="485" mass="51287">MKIDRILKSALLGLSLCVSPLALVSDITAQANNLRVVKKGTSSTLNVPMNRAVVVESETPFAELSIANPGIADISSLSDRTIYVLGKSPGLTTLTLLDASGQLITNVDVRVAADVTEFKERLRQILPGEKIEVRTANDGIVLSGVVSSAARLQRALDLAERYAPDRVSNLMVVGGIQQVMLKVRFAEMQRSVSKSLSSSLALNGTTFGGDLGINGGTGTTVGSGGVANSLSGSVPAANENAGAMVFGFNAGSMQIGILLEALEQKGVVRTLAEPNLVALSGQEATFLAGGEYPVPVSRSDTATGSTGITVEYKPFGVEMNFIPRVVDRDIINLELKAAVSAIDPDNGFEVNGFEIDAFTRRETTTTVEMRDGDSFAIAGLLQDDFLDSSSQLPWLGDVPVLGSLFRSANYQRNQTELVIIITAHLVQPTRGEALALPTDRVALPTERDLFLNGNVAGRTNRRPVKGAAGEVAKQDFSGSYGYVLD</sequence>
<dbReference type="InterPro" id="IPR032789">
    <property type="entry name" value="T2SS-T3SS_pil_N"/>
</dbReference>
<dbReference type="PANTHER" id="PTHR30332">
    <property type="entry name" value="PROBABLE GENERAL SECRETION PATHWAY PROTEIN D"/>
    <property type="match status" value="1"/>
</dbReference>